<dbReference type="PANTHER" id="PTHR22916:SF3">
    <property type="entry name" value="UDP-GLCNAC:BETAGAL BETA-1,3-N-ACETYLGLUCOSAMINYLTRANSFERASE-LIKE PROTEIN 1"/>
    <property type="match status" value="1"/>
</dbReference>
<dbReference type="InterPro" id="IPR029044">
    <property type="entry name" value="Nucleotide-diphossugar_trans"/>
</dbReference>
<keyword evidence="3" id="KW-1185">Reference proteome</keyword>
<evidence type="ECO:0000313" key="2">
    <source>
        <dbReference type="EMBL" id="BBD77740.1"/>
    </source>
</evidence>
<dbReference type="SUPFAM" id="SSF53448">
    <property type="entry name" value="Nucleotide-diphospho-sugar transferases"/>
    <property type="match status" value="1"/>
</dbReference>
<protein>
    <submittedName>
        <fullName evidence="2">Glycosyltransferase</fullName>
    </submittedName>
</protein>
<dbReference type="KEGG" id="htl:HPTL_1478"/>
<dbReference type="GO" id="GO:0016758">
    <property type="term" value="F:hexosyltransferase activity"/>
    <property type="evidence" value="ECO:0007669"/>
    <property type="project" value="UniProtKB-ARBA"/>
</dbReference>
<gene>
    <name evidence="2" type="ORF">HPTL_1478</name>
</gene>
<organism evidence="2 3">
    <name type="scientific">Hydrogenophilus thermoluteolus</name>
    <name type="common">Pseudomonas hydrogenothermophila</name>
    <dbReference type="NCBI Taxonomy" id="297"/>
    <lineage>
        <taxon>Bacteria</taxon>
        <taxon>Pseudomonadati</taxon>
        <taxon>Pseudomonadota</taxon>
        <taxon>Hydrogenophilia</taxon>
        <taxon>Hydrogenophilales</taxon>
        <taxon>Hydrogenophilaceae</taxon>
        <taxon>Hydrogenophilus</taxon>
    </lineage>
</organism>
<dbReference type="PANTHER" id="PTHR22916">
    <property type="entry name" value="GLYCOSYLTRANSFERASE"/>
    <property type="match status" value="1"/>
</dbReference>
<name>A0A2Z6DZG2_HYDTE</name>
<dbReference type="OrthoDB" id="5291101at2"/>
<dbReference type="Gene3D" id="3.90.550.10">
    <property type="entry name" value="Spore Coat Polysaccharide Biosynthesis Protein SpsA, Chain A"/>
    <property type="match status" value="1"/>
</dbReference>
<reference evidence="2 3" key="1">
    <citation type="submission" date="2018-04" db="EMBL/GenBank/DDBJ databases">
        <title>Complete genome sequence of Hydrogenophilus thermoluteolus TH-1.</title>
        <authorList>
            <person name="Arai H."/>
        </authorList>
    </citation>
    <scope>NUCLEOTIDE SEQUENCE [LARGE SCALE GENOMIC DNA]</scope>
    <source>
        <strain evidence="2 3">TH-1</strain>
    </source>
</reference>
<dbReference type="RefSeq" id="WP_119335452.1">
    <property type="nucleotide sequence ID" value="NZ_AP018558.1"/>
</dbReference>
<dbReference type="InterPro" id="IPR001173">
    <property type="entry name" value="Glyco_trans_2-like"/>
</dbReference>
<feature type="domain" description="Glycosyltransferase 2-like" evidence="1">
    <location>
        <begin position="10"/>
        <end position="115"/>
    </location>
</feature>
<keyword evidence="2" id="KW-0808">Transferase</keyword>
<dbReference type="AlphaFoldDB" id="A0A2Z6DZG2"/>
<dbReference type="Pfam" id="PF00535">
    <property type="entry name" value="Glycos_transf_2"/>
    <property type="match status" value="1"/>
</dbReference>
<sequence length="279" mass="31910">MKKPKVALYVPVYNQENYILESLQSAYEQDYDNLIIYIADDCSTDNSYYLAEEFVKNNKTKHEVVLKRNPKNLGPIENTLISLKELEKVADLVVLQAGDDISYPTRVSTLTELWISLGKPQYAYIHTPVEIIDHQSITKTVWTPPINHKPINESNLAVTPTSQGLAIGASAAYTPSLVLESPFLFPNLYADQVLVFRSFLKKNLIYWGETLIKYRFGVGISSPYVSRSEYEKRITLSTIDTLKQRRIDALLNRREQTAMLISNEILKWEKLAKFKGLID</sequence>
<accession>A0A2Z6DZG2</accession>
<dbReference type="EMBL" id="AP018558">
    <property type="protein sequence ID" value="BBD77740.1"/>
    <property type="molecule type" value="Genomic_DNA"/>
</dbReference>
<evidence type="ECO:0000259" key="1">
    <source>
        <dbReference type="Pfam" id="PF00535"/>
    </source>
</evidence>
<evidence type="ECO:0000313" key="3">
    <source>
        <dbReference type="Proteomes" id="UP000262004"/>
    </source>
</evidence>
<dbReference type="Proteomes" id="UP000262004">
    <property type="component" value="Chromosome"/>
</dbReference>
<proteinExistence type="predicted"/>